<organism evidence="7 8">
    <name type="scientific">Turneriella parva (strain ATCC BAA-1111 / DSM 21527 / NCTC 11395 / H)</name>
    <name type="common">Leptospira parva</name>
    <dbReference type="NCBI Taxonomy" id="869212"/>
    <lineage>
        <taxon>Bacteria</taxon>
        <taxon>Pseudomonadati</taxon>
        <taxon>Spirochaetota</taxon>
        <taxon>Spirochaetia</taxon>
        <taxon>Leptospirales</taxon>
        <taxon>Leptospiraceae</taxon>
        <taxon>Turneriella</taxon>
    </lineage>
</organism>
<reference evidence="7 8" key="1">
    <citation type="submission" date="2012-06" db="EMBL/GenBank/DDBJ databases">
        <title>The complete chromosome of genome of Turneriella parva DSM 21527.</title>
        <authorList>
            <consortium name="US DOE Joint Genome Institute (JGI-PGF)"/>
            <person name="Lucas S."/>
            <person name="Han J."/>
            <person name="Lapidus A."/>
            <person name="Bruce D."/>
            <person name="Goodwin L."/>
            <person name="Pitluck S."/>
            <person name="Peters L."/>
            <person name="Kyrpides N."/>
            <person name="Mavromatis K."/>
            <person name="Ivanova N."/>
            <person name="Mikhailova N."/>
            <person name="Chertkov O."/>
            <person name="Detter J.C."/>
            <person name="Tapia R."/>
            <person name="Han C."/>
            <person name="Land M."/>
            <person name="Hauser L."/>
            <person name="Markowitz V."/>
            <person name="Cheng J.-F."/>
            <person name="Hugenholtz P."/>
            <person name="Woyke T."/>
            <person name="Wu D."/>
            <person name="Gronow S."/>
            <person name="Wellnitz S."/>
            <person name="Brambilla E."/>
            <person name="Klenk H.-P."/>
            <person name="Eisen J.A."/>
        </authorList>
    </citation>
    <scope>NUCLEOTIDE SEQUENCE [LARGE SCALE GENOMIC DNA]</scope>
    <source>
        <strain evidence="8">ATCC BAA-1111 / DSM 21527 / NCTC 11395 / H</strain>
    </source>
</reference>
<dbReference type="PIRSF" id="PIRSF004486">
    <property type="entry name" value="MraW"/>
    <property type="match status" value="1"/>
</dbReference>
<dbReference type="HAMAP" id="MF_01007">
    <property type="entry name" value="16SrRNA_methyltr_H"/>
    <property type="match status" value="1"/>
</dbReference>
<dbReference type="SUPFAM" id="SSF53335">
    <property type="entry name" value="S-adenosyl-L-methionine-dependent methyltransferases"/>
    <property type="match status" value="1"/>
</dbReference>
<evidence type="ECO:0000256" key="2">
    <source>
        <dbReference type="ARBA" id="ARBA00022552"/>
    </source>
</evidence>
<dbReference type="InterPro" id="IPR002903">
    <property type="entry name" value="RsmH"/>
</dbReference>
<dbReference type="Gene3D" id="1.10.150.170">
    <property type="entry name" value="Putative methyltransferase TM0872, insert domain"/>
    <property type="match status" value="1"/>
</dbReference>
<dbReference type="HOGENOM" id="CLU_038422_1_1_12"/>
<accession>I4B479</accession>
<keyword evidence="6" id="KW-0963">Cytoplasm</keyword>
<dbReference type="EMBL" id="CP002959">
    <property type="protein sequence ID" value="AFM12086.1"/>
    <property type="molecule type" value="Genomic_DNA"/>
</dbReference>
<evidence type="ECO:0000256" key="3">
    <source>
        <dbReference type="ARBA" id="ARBA00022603"/>
    </source>
</evidence>
<protein>
    <recommendedName>
        <fullName evidence="6">Ribosomal RNA small subunit methyltransferase H</fullName>
        <ecNumber evidence="6">2.1.1.199</ecNumber>
    </recommendedName>
    <alternativeName>
        <fullName evidence="6">16S rRNA m(4)C1402 methyltransferase</fullName>
    </alternativeName>
    <alternativeName>
        <fullName evidence="6">rRNA (cytosine-N(4)-)-methyltransferase RsmH</fullName>
    </alternativeName>
</protein>
<dbReference type="InterPro" id="IPR029063">
    <property type="entry name" value="SAM-dependent_MTases_sf"/>
</dbReference>
<dbReference type="SUPFAM" id="SSF81799">
    <property type="entry name" value="Putative methyltransferase TM0872, insert domain"/>
    <property type="match status" value="1"/>
</dbReference>
<gene>
    <name evidence="6" type="primary">rsmH</name>
    <name evidence="7" type="ordered locus">Turpa_1438</name>
</gene>
<feature type="binding site" evidence="6">
    <location>
        <position position="94"/>
    </location>
    <ligand>
        <name>S-adenosyl-L-methionine</name>
        <dbReference type="ChEBI" id="CHEBI:59789"/>
    </ligand>
</feature>
<dbReference type="CDD" id="cd02440">
    <property type="entry name" value="AdoMet_MTases"/>
    <property type="match status" value="1"/>
</dbReference>
<comment type="similarity">
    <text evidence="1 6">Belongs to the methyltransferase superfamily. RsmH family.</text>
</comment>
<evidence type="ECO:0000256" key="5">
    <source>
        <dbReference type="ARBA" id="ARBA00022691"/>
    </source>
</evidence>
<dbReference type="Proteomes" id="UP000006048">
    <property type="component" value="Chromosome"/>
</dbReference>
<dbReference type="Gene3D" id="3.40.50.150">
    <property type="entry name" value="Vaccinia Virus protein VP39"/>
    <property type="match status" value="1"/>
</dbReference>
<dbReference type="InterPro" id="IPR023397">
    <property type="entry name" value="SAM-dep_MeTrfase_MraW_recog"/>
</dbReference>
<dbReference type="AlphaFoldDB" id="I4B479"/>
<dbReference type="NCBIfam" id="TIGR00006">
    <property type="entry name" value="16S rRNA (cytosine(1402)-N(4))-methyltransferase RsmH"/>
    <property type="match status" value="1"/>
</dbReference>
<keyword evidence="3 6" id="KW-0489">Methyltransferase</keyword>
<evidence type="ECO:0000256" key="6">
    <source>
        <dbReference type="HAMAP-Rule" id="MF_01007"/>
    </source>
</evidence>
<dbReference type="PATRIC" id="fig|869212.3.peg.1427"/>
<dbReference type="GO" id="GO:0070475">
    <property type="term" value="P:rRNA base methylation"/>
    <property type="evidence" value="ECO:0007669"/>
    <property type="project" value="UniProtKB-UniRule"/>
</dbReference>
<dbReference type="STRING" id="869212.Turpa_1438"/>
<name>I4B479_TURPD</name>
<dbReference type="Pfam" id="PF01795">
    <property type="entry name" value="Methyltransf_5"/>
    <property type="match status" value="1"/>
</dbReference>
<feature type="binding site" evidence="6">
    <location>
        <position position="45"/>
    </location>
    <ligand>
        <name>S-adenosyl-L-methionine</name>
        <dbReference type="ChEBI" id="CHEBI:59789"/>
    </ligand>
</feature>
<dbReference type="GO" id="GO:0071424">
    <property type="term" value="F:rRNA (cytosine-N4-)-methyltransferase activity"/>
    <property type="evidence" value="ECO:0007669"/>
    <property type="project" value="UniProtKB-UniRule"/>
</dbReference>
<dbReference type="PANTHER" id="PTHR11265">
    <property type="entry name" value="S-ADENOSYL-METHYLTRANSFERASE MRAW"/>
    <property type="match status" value="1"/>
</dbReference>
<comment type="catalytic activity">
    <reaction evidence="6">
        <text>cytidine(1402) in 16S rRNA + S-adenosyl-L-methionine = N(4)-methylcytidine(1402) in 16S rRNA + S-adenosyl-L-homocysteine + H(+)</text>
        <dbReference type="Rhea" id="RHEA:42928"/>
        <dbReference type="Rhea" id="RHEA-COMP:10286"/>
        <dbReference type="Rhea" id="RHEA-COMP:10287"/>
        <dbReference type="ChEBI" id="CHEBI:15378"/>
        <dbReference type="ChEBI" id="CHEBI:57856"/>
        <dbReference type="ChEBI" id="CHEBI:59789"/>
        <dbReference type="ChEBI" id="CHEBI:74506"/>
        <dbReference type="ChEBI" id="CHEBI:82748"/>
        <dbReference type="EC" id="2.1.1.199"/>
    </reaction>
</comment>
<dbReference type="PANTHER" id="PTHR11265:SF0">
    <property type="entry name" value="12S RRNA N4-METHYLCYTIDINE METHYLTRANSFERASE"/>
    <property type="match status" value="1"/>
</dbReference>
<keyword evidence="5 6" id="KW-0949">S-adenosyl-L-methionine</keyword>
<comment type="function">
    <text evidence="6">Specifically methylates the N4 position of cytidine in position 1402 (C1402) of 16S rRNA.</text>
</comment>
<keyword evidence="2 6" id="KW-0698">rRNA processing</keyword>
<feature type="binding site" evidence="6">
    <location>
        <position position="87"/>
    </location>
    <ligand>
        <name>S-adenosyl-L-methionine</name>
        <dbReference type="ChEBI" id="CHEBI:59789"/>
    </ligand>
</feature>
<keyword evidence="8" id="KW-1185">Reference proteome</keyword>
<dbReference type="GO" id="GO:0005737">
    <property type="term" value="C:cytoplasm"/>
    <property type="evidence" value="ECO:0007669"/>
    <property type="project" value="UniProtKB-SubCell"/>
</dbReference>
<feature type="binding site" evidence="6">
    <location>
        <position position="70"/>
    </location>
    <ligand>
        <name>S-adenosyl-L-methionine</name>
        <dbReference type="ChEBI" id="CHEBI:59789"/>
    </ligand>
</feature>
<evidence type="ECO:0000313" key="7">
    <source>
        <dbReference type="EMBL" id="AFM12086.1"/>
    </source>
</evidence>
<feature type="binding site" evidence="6">
    <location>
        <begin position="26"/>
        <end position="28"/>
    </location>
    <ligand>
        <name>S-adenosyl-L-methionine</name>
        <dbReference type="ChEBI" id="CHEBI:59789"/>
    </ligand>
</feature>
<evidence type="ECO:0000256" key="4">
    <source>
        <dbReference type="ARBA" id="ARBA00022679"/>
    </source>
</evidence>
<keyword evidence="4 6" id="KW-0808">Transferase</keyword>
<evidence type="ECO:0000313" key="8">
    <source>
        <dbReference type="Proteomes" id="UP000006048"/>
    </source>
</evidence>
<dbReference type="KEGG" id="tpx:Turpa_1438"/>
<comment type="subcellular location">
    <subcellularLocation>
        <location evidence="6">Cytoplasm</location>
    </subcellularLocation>
</comment>
<proteinExistence type="inferred from homology"/>
<dbReference type="EC" id="2.1.1.199" evidence="6"/>
<sequence>MVEAASCLNSLAPDAQRVWDGTTGLAGHLLLLAAAYPKASLYASDADAEMLKLARERAGGKITEYRQGNFGENPFRDKAPFAFIFFDLGISSAHFDFFERGFSFRFDQPLDMRMNAESGISAARLLATAEEKELARIFFEFGEEKLSRRIAREIVERRKVAPITTTRELTEICEHVYPPKYKAKGHADRYPATRVFQALRIAVNGELDALASALKFAPDQLSVGGRLAILSFHSLEDRLVKHAFRDRAFIKETDPTAKSNFKPGDYRLVEPGGITPNEKEIAENPRARSARLRILERIR</sequence>
<evidence type="ECO:0000256" key="1">
    <source>
        <dbReference type="ARBA" id="ARBA00010396"/>
    </source>
</evidence>